<dbReference type="InterPro" id="IPR003593">
    <property type="entry name" value="AAA+_ATPase"/>
</dbReference>
<dbReference type="AlphaFoldDB" id="A0A2H0KLZ3"/>
<evidence type="ECO:0000313" key="2">
    <source>
        <dbReference type="EMBL" id="PIQ72265.1"/>
    </source>
</evidence>
<dbReference type="SMART" id="SM00382">
    <property type="entry name" value="AAA"/>
    <property type="match status" value="1"/>
</dbReference>
<comment type="caution">
    <text evidence="2">The sequence shown here is derived from an EMBL/GenBank/DDBJ whole genome shotgun (WGS) entry which is preliminary data.</text>
</comment>
<dbReference type="InterPro" id="IPR025420">
    <property type="entry name" value="DUF4143"/>
</dbReference>
<name>A0A2H0KLZ3_9BACT</name>
<accession>A0A2H0KLZ3</accession>
<organism evidence="2 3">
    <name type="scientific">Candidatus Roizmanbacteria bacterium CG11_big_fil_rev_8_21_14_0_20_35_14</name>
    <dbReference type="NCBI Taxonomy" id="1974855"/>
    <lineage>
        <taxon>Bacteria</taxon>
        <taxon>Candidatus Roizmaniibacteriota</taxon>
    </lineage>
</organism>
<dbReference type="Pfam" id="PF13173">
    <property type="entry name" value="AAA_14"/>
    <property type="match status" value="1"/>
</dbReference>
<evidence type="ECO:0000259" key="1">
    <source>
        <dbReference type="SMART" id="SM00382"/>
    </source>
</evidence>
<dbReference type="EMBL" id="PCVL01000058">
    <property type="protein sequence ID" value="PIQ72265.1"/>
    <property type="molecule type" value="Genomic_DNA"/>
</dbReference>
<dbReference type="Pfam" id="PF13635">
    <property type="entry name" value="DUF4143"/>
    <property type="match status" value="1"/>
</dbReference>
<dbReference type="InterPro" id="IPR041682">
    <property type="entry name" value="AAA_14"/>
</dbReference>
<protein>
    <recommendedName>
        <fullName evidence="1">AAA+ ATPase domain-containing protein</fullName>
    </recommendedName>
</protein>
<dbReference type="SUPFAM" id="SSF52540">
    <property type="entry name" value="P-loop containing nucleoside triphosphate hydrolases"/>
    <property type="match status" value="1"/>
</dbReference>
<dbReference type="PANTHER" id="PTHR43566">
    <property type="entry name" value="CONSERVED PROTEIN"/>
    <property type="match status" value="1"/>
</dbReference>
<dbReference type="Proteomes" id="UP000229570">
    <property type="component" value="Unassembled WGS sequence"/>
</dbReference>
<dbReference type="PANTHER" id="PTHR43566:SF1">
    <property type="entry name" value="AAA+ ATPASE DOMAIN-CONTAINING PROTEIN"/>
    <property type="match status" value="1"/>
</dbReference>
<dbReference type="InterPro" id="IPR027417">
    <property type="entry name" value="P-loop_NTPase"/>
</dbReference>
<dbReference type="Gene3D" id="3.40.50.300">
    <property type="entry name" value="P-loop containing nucleotide triphosphate hydrolases"/>
    <property type="match status" value="1"/>
</dbReference>
<reference evidence="2 3" key="1">
    <citation type="submission" date="2017-09" db="EMBL/GenBank/DDBJ databases">
        <title>Depth-based differentiation of microbial function through sediment-hosted aquifers and enrichment of novel symbionts in the deep terrestrial subsurface.</title>
        <authorList>
            <person name="Probst A.J."/>
            <person name="Ladd B."/>
            <person name="Jarett J.K."/>
            <person name="Geller-Mcgrath D.E."/>
            <person name="Sieber C.M."/>
            <person name="Emerson J.B."/>
            <person name="Anantharaman K."/>
            <person name="Thomas B.C."/>
            <person name="Malmstrom R."/>
            <person name="Stieglmeier M."/>
            <person name="Klingl A."/>
            <person name="Woyke T."/>
            <person name="Ryan C.M."/>
            <person name="Banfield J.F."/>
        </authorList>
    </citation>
    <scope>NUCLEOTIDE SEQUENCE [LARGE SCALE GENOMIC DNA]</scope>
    <source>
        <strain evidence="2">CG11_big_fil_rev_8_21_14_0_20_35_14</strain>
    </source>
</reference>
<feature type="domain" description="AAA+ ATPase" evidence="1">
    <location>
        <begin position="25"/>
        <end position="217"/>
    </location>
</feature>
<sequence length="419" mass="48884">MNKNNPAEIYIERTIEAEIRPFINRREVISLVGSRQSGKTTFLNHLQKELLKEDKKTVYITFENIQSRQLFENPEEFKSYYQDYDVLIIDEFHYAKEGGQKLKYLYDITDKKYIISGSSSLELTFKTGRYMVGRIATFKLLPFSFEEFLSASDKPLSNLFKLEKPLSKVIESSFLKNLETYLIYGGYPAVVLAKSNIEKEKILEGIVDNYLLRDIKDLLSLITEEELIKLIKLLAGQIGNLINYNELSTLSGLKYKQLLNHLEILKKTYIIDLIRPYSTNRRTELVKNPKVYFSDLGFRNYILGDFRSFDKRQDFGSMIEDYIYTKLTNNQTIISRVNFWRTKSGAEVDFIIEKEGKVVPIEVKYSSTPVVGKSLYSFINKYKPNITYIVTKDVEKSIRIDKTEVFFIPAYKFSLDPLL</sequence>
<proteinExistence type="predicted"/>
<evidence type="ECO:0000313" key="3">
    <source>
        <dbReference type="Proteomes" id="UP000229570"/>
    </source>
</evidence>
<gene>
    <name evidence="2" type="ORF">COV86_03975</name>
</gene>